<proteinExistence type="predicted"/>
<evidence type="ECO:0000313" key="2">
    <source>
        <dbReference type="Proteomes" id="UP000256304"/>
    </source>
</evidence>
<evidence type="ECO:0000313" key="1">
    <source>
        <dbReference type="EMBL" id="REE84400.1"/>
    </source>
</evidence>
<dbReference type="OrthoDB" id="2595536at2"/>
<keyword evidence="2" id="KW-1185">Reference proteome</keyword>
<comment type="caution">
    <text evidence="1">The sequence shown here is derived from an EMBL/GenBank/DDBJ whole genome shotgun (WGS) entry which is preliminary data.</text>
</comment>
<reference evidence="1 2" key="1">
    <citation type="submission" date="2018-08" db="EMBL/GenBank/DDBJ databases">
        <title>Genomic Encyclopedia of Type Strains, Phase III (KMG-III): the genomes of soil and plant-associated and newly described type strains.</title>
        <authorList>
            <person name="Whitman W."/>
        </authorList>
    </citation>
    <scope>NUCLEOTIDE SEQUENCE [LARGE SCALE GENOMIC DNA]</scope>
    <source>
        <strain evidence="1 2">CGMCC 1.10966</strain>
    </source>
</reference>
<protein>
    <submittedName>
        <fullName evidence="1">Uncharacterized protein</fullName>
    </submittedName>
</protein>
<dbReference type="EMBL" id="QTTN01000015">
    <property type="protein sequence ID" value="REE84400.1"/>
    <property type="molecule type" value="Genomic_DNA"/>
</dbReference>
<sequence>MMKLLEFYKELFEDATGRFEPVWQADPAYLHGCRWTKDNYPIQEQFRITDMGDEPPVMMFSIVLPDMYSETNVFDEVYRYPSHNDMSIVLMNQQIWVNASLSTSKLEQSVLGFIHQARSEIMNIFDCVILKTDVVHAKETERHFR</sequence>
<name>A0A3D9RWP9_9BACL</name>
<gene>
    <name evidence="1" type="ORF">A8990_11577</name>
</gene>
<accession>A0A3D9RWP9</accession>
<dbReference type="Proteomes" id="UP000256304">
    <property type="component" value="Unassembled WGS sequence"/>
</dbReference>
<dbReference type="AlphaFoldDB" id="A0A3D9RWP9"/>
<organism evidence="1 2">
    <name type="scientific">Paenibacillus taihuensis</name>
    <dbReference type="NCBI Taxonomy" id="1156355"/>
    <lineage>
        <taxon>Bacteria</taxon>
        <taxon>Bacillati</taxon>
        <taxon>Bacillota</taxon>
        <taxon>Bacilli</taxon>
        <taxon>Bacillales</taxon>
        <taxon>Paenibacillaceae</taxon>
        <taxon>Paenibacillus</taxon>
    </lineage>
</organism>
<dbReference type="RefSeq" id="WP_116189687.1">
    <property type="nucleotide sequence ID" value="NZ_QTTN01000015.1"/>
</dbReference>